<dbReference type="InterPro" id="IPR012337">
    <property type="entry name" value="RNaseH-like_sf"/>
</dbReference>
<dbReference type="AlphaFoldDB" id="A0A4R2N5X2"/>
<dbReference type="EMBL" id="SLXK01000093">
    <property type="protein sequence ID" value="TCP16201.1"/>
    <property type="molecule type" value="Genomic_DNA"/>
</dbReference>
<organism evidence="3 4">
    <name type="scientific">Scopulibacillus darangshiensis</name>
    <dbReference type="NCBI Taxonomy" id="442528"/>
    <lineage>
        <taxon>Bacteria</taxon>
        <taxon>Bacillati</taxon>
        <taxon>Bacillota</taxon>
        <taxon>Bacilli</taxon>
        <taxon>Bacillales</taxon>
        <taxon>Sporolactobacillaceae</taxon>
        <taxon>Scopulibacillus</taxon>
    </lineage>
</organism>
<dbReference type="InterPro" id="IPR001584">
    <property type="entry name" value="Integrase_cat-core"/>
</dbReference>
<dbReference type="InterPro" id="IPR048020">
    <property type="entry name" value="Transpos_IS3"/>
</dbReference>
<dbReference type="Proteomes" id="UP000295416">
    <property type="component" value="Unassembled WGS sequence"/>
</dbReference>
<dbReference type="Gene3D" id="3.30.420.10">
    <property type="entry name" value="Ribonuclease H-like superfamily/Ribonuclease H"/>
    <property type="match status" value="1"/>
</dbReference>
<dbReference type="RefSeq" id="WP_165887054.1">
    <property type="nucleotide sequence ID" value="NZ_SLXK01000093.1"/>
</dbReference>
<dbReference type="PANTHER" id="PTHR46889:SF5">
    <property type="entry name" value="INTEGRASE PROTEIN"/>
    <property type="match status" value="1"/>
</dbReference>
<dbReference type="InterPro" id="IPR050900">
    <property type="entry name" value="Transposase_IS3/IS150/IS904"/>
</dbReference>
<dbReference type="InterPro" id="IPR036397">
    <property type="entry name" value="RNaseH_sf"/>
</dbReference>
<dbReference type="GO" id="GO:0003676">
    <property type="term" value="F:nucleic acid binding"/>
    <property type="evidence" value="ECO:0007669"/>
    <property type="project" value="InterPro"/>
</dbReference>
<dbReference type="Pfam" id="PF00665">
    <property type="entry name" value="rve"/>
    <property type="match status" value="1"/>
</dbReference>
<dbReference type="SUPFAM" id="SSF53098">
    <property type="entry name" value="Ribonuclease H-like"/>
    <property type="match status" value="1"/>
</dbReference>
<dbReference type="Pfam" id="PF13276">
    <property type="entry name" value="HTH_21"/>
    <property type="match status" value="1"/>
</dbReference>
<dbReference type="GO" id="GO:0015074">
    <property type="term" value="P:DNA integration"/>
    <property type="evidence" value="ECO:0007669"/>
    <property type="project" value="InterPro"/>
</dbReference>
<comment type="caution">
    <text evidence="3">The sequence shown here is derived from an EMBL/GenBank/DDBJ whole genome shotgun (WGS) entry which is preliminary data.</text>
</comment>
<evidence type="ECO:0000256" key="1">
    <source>
        <dbReference type="ARBA" id="ARBA00002286"/>
    </source>
</evidence>
<feature type="domain" description="Integrase catalytic" evidence="2">
    <location>
        <begin position="127"/>
        <end position="290"/>
    </location>
</feature>
<proteinExistence type="predicted"/>
<keyword evidence="4" id="KW-1185">Reference proteome</keyword>
<reference evidence="3 4" key="1">
    <citation type="submission" date="2019-03" db="EMBL/GenBank/DDBJ databases">
        <title>Genomic Encyclopedia of Type Strains, Phase IV (KMG-IV): sequencing the most valuable type-strain genomes for metagenomic binning, comparative biology and taxonomic classification.</title>
        <authorList>
            <person name="Goeker M."/>
        </authorList>
    </citation>
    <scope>NUCLEOTIDE SEQUENCE [LARGE SCALE GENOMIC DNA]</scope>
    <source>
        <strain evidence="3 4">DSM 19377</strain>
    </source>
</reference>
<gene>
    <name evidence="3" type="ORF">EV207_1932</name>
</gene>
<dbReference type="Pfam" id="PF13333">
    <property type="entry name" value="rve_2"/>
    <property type="match status" value="1"/>
</dbReference>
<dbReference type="PANTHER" id="PTHR46889">
    <property type="entry name" value="TRANSPOSASE INSF FOR INSERTION SEQUENCE IS3B-RELATED"/>
    <property type="match status" value="1"/>
</dbReference>
<evidence type="ECO:0000313" key="4">
    <source>
        <dbReference type="Proteomes" id="UP000295416"/>
    </source>
</evidence>
<dbReference type="NCBIfam" id="NF033516">
    <property type="entry name" value="transpos_IS3"/>
    <property type="match status" value="1"/>
</dbReference>
<evidence type="ECO:0000259" key="2">
    <source>
        <dbReference type="PROSITE" id="PS50994"/>
    </source>
</evidence>
<comment type="function">
    <text evidence="1">Involved in the transposition of the insertion sequence.</text>
</comment>
<name>A0A4R2N5X2_9BACL</name>
<protein>
    <submittedName>
        <fullName evidence="3">Transposase InsO family protein</fullName>
    </submittedName>
</protein>
<dbReference type="InterPro" id="IPR025948">
    <property type="entry name" value="HTH-like_dom"/>
</dbReference>
<sequence>MNDKGEQFAFIHANAGRVPVTKLIKMTSVSRSGYYKWVANKGGNVQDLKDEELLQYIIKIFDEHKGTYGRKRIKMALWDDFRMTVNEKRISRIMRKYGLQCKIRRKRFKNRPQPHGDIPNILNRNFKALKPGIKFAIDITYIAVKKGSHRWVYVCAIKDLFNQEIVGYSLGTSQGMGLVYRALGELKKCGFAKGAILHSDQGFQFTNPRYKKRLIDMGLTQSMSRRGNCWDNACIENFFGHLKCEMPHFDQPKTVHDIQNAVESFIYYYNYKRIQTKLKMSPVKYRKQAA</sequence>
<evidence type="ECO:0000313" key="3">
    <source>
        <dbReference type="EMBL" id="TCP16201.1"/>
    </source>
</evidence>
<accession>A0A4R2N5X2</accession>
<dbReference type="PROSITE" id="PS50994">
    <property type="entry name" value="INTEGRASE"/>
    <property type="match status" value="1"/>
</dbReference>